<dbReference type="Proteomes" id="UP001253595">
    <property type="component" value="Unassembled WGS sequence"/>
</dbReference>
<name>A0ABU1UW00_9GAMM</name>
<dbReference type="PROSITE" id="PS51186">
    <property type="entry name" value="GNAT"/>
    <property type="match status" value="1"/>
</dbReference>
<evidence type="ECO:0000313" key="2">
    <source>
        <dbReference type="EMBL" id="MDR7089370.1"/>
    </source>
</evidence>
<gene>
    <name evidence="2" type="ORF">J2X05_001376</name>
</gene>
<dbReference type="RefSeq" id="WP_310070391.1">
    <property type="nucleotide sequence ID" value="NZ_JAVDVX010000002.1"/>
</dbReference>
<dbReference type="PANTHER" id="PTHR43233:SF1">
    <property type="entry name" value="FAMILY N-ACETYLTRANSFERASE, PUTATIVE (AFU_ORTHOLOGUE AFUA_6G03350)-RELATED"/>
    <property type="match status" value="1"/>
</dbReference>
<dbReference type="InterPro" id="IPR016181">
    <property type="entry name" value="Acyl_CoA_acyltransferase"/>
</dbReference>
<dbReference type="Gene3D" id="3.40.630.30">
    <property type="match status" value="1"/>
</dbReference>
<dbReference type="InterPro" id="IPR053144">
    <property type="entry name" value="Acetyltransferase_Butenolide"/>
</dbReference>
<dbReference type="SUPFAM" id="SSF55729">
    <property type="entry name" value="Acyl-CoA N-acyltransferases (Nat)"/>
    <property type="match status" value="1"/>
</dbReference>
<dbReference type="EMBL" id="JAVDVX010000002">
    <property type="protein sequence ID" value="MDR7089370.1"/>
    <property type="molecule type" value="Genomic_DNA"/>
</dbReference>
<comment type="caution">
    <text evidence="2">The sequence shown here is derived from an EMBL/GenBank/DDBJ whole genome shotgun (WGS) entry which is preliminary data.</text>
</comment>
<evidence type="ECO:0000259" key="1">
    <source>
        <dbReference type="PROSITE" id="PS51186"/>
    </source>
</evidence>
<evidence type="ECO:0000313" key="3">
    <source>
        <dbReference type="Proteomes" id="UP001253595"/>
    </source>
</evidence>
<accession>A0ABU1UW00</accession>
<dbReference type="Pfam" id="PF13508">
    <property type="entry name" value="Acetyltransf_7"/>
    <property type="match status" value="1"/>
</dbReference>
<feature type="domain" description="N-acetyltransferase" evidence="1">
    <location>
        <begin position="5"/>
        <end position="143"/>
    </location>
</feature>
<reference evidence="2 3" key="1">
    <citation type="submission" date="2023-07" db="EMBL/GenBank/DDBJ databases">
        <title>Sorghum-associated microbial communities from plants grown in Nebraska, USA.</title>
        <authorList>
            <person name="Schachtman D."/>
        </authorList>
    </citation>
    <scope>NUCLEOTIDE SEQUENCE [LARGE SCALE GENOMIC DNA]</scope>
    <source>
        <strain evidence="2 3">BE190</strain>
    </source>
</reference>
<sequence>MVSGYKISTNKSDLDFNVIHSFISNTYWAKGIPAETMQKAIDYAMCFGVFTDRNEQVGFARVITDTATFAYLSDVFILDAHRGKGLSKWLMEEIVAHPDLQNLRRFVLVTKDAHGLYEQFGFGAISHPDDYMEKWEPNVYQSK</sequence>
<organism evidence="2 3">
    <name type="scientific">Cellvibrio fibrivorans</name>
    <dbReference type="NCBI Taxonomy" id="126350"/>
    <lineage>
        <taxon>Bacteria</taxon>
        <taxon>Pseudomonadati</taxon>
        <taxon>Pseudomonadota</taxon>
        <taxon>Gammaproteobacteria</taxon>
        <taxon>Cellvibrionales</taxon>
        <taxon>Cellvibrionaceae</taxon>
        <taxon>Cellvibrio</taxon>
    </lineage>
</organism>
<keyword evidence="3" id="KW-1185">Reference proteome</keyword>
<dbReference type="CDD" id="cd04301">
    <property type="entry name" value="NAT_SF"/>
    <property type="match status" value="1"/>
</dbReference>
<dbReference type="PANTHER" id="PTHR43233">
    <property type="entry name" value="FAMILY N-ACETYLTRANSFERASE, PUTATIVE (AFU_ORTHOLOGUE AFUA_6G03350)-RELATED"/>
    <property type="match status" value="1"/>
</dbReference>
<protein>
    <submittedName>
        <fullName evidence="2">N-acetylglutamate synthase-like GNAT family acetyltransferase</fullName>
    </submittedName>
</protein>
<dbReference type="InterPro" id="IPR000182">
    <property type="entry name" value="GNAT_dom"/>
</dbReference>
<proteinExistence type="predicted"/>